<comment type="caution">
    <text evidence="3">The sequence shown here is derived from an EMBL/GenBank/DDBJ whole genome shotgun (WGS) entry which is preliminary data.</text>
</comment>
<reference evidence="3 4" key="1">
    <citation type="submission" date="2018-12" db="EMBL/GenBank/DDBJ databases">
        <authorList>
            <person name="Yang Y."/>
        </authorList>
    </citation>
    <scope>NUCLEOTIDE SEQUENCE [LARGE SCALE GENOMIC DNA]</scope>
    <source>
        <strain evidence="3 4">GSF71</strain>
    </source>
</reference>
<feature type="chain" id="PRO_5018618204" evidence="2">
    <location>
        <begin position="26"/>
        <end position="439"/>
    </location>
</feature>
<dbReference type="Proteomes" id="UP000280346">
    <property type="component" value="Unassembled WGS sequence"/>
</dbReference>
<dbReference type="AlphaFoldDB" id="A0A3S1CCT1"/>
<feature type="region of interest" description="Disordered" evidence="1">
    <location>
        <begin position="58"/>
        <end position="92"/>
    </location>
</feature>
<feature type="signal peptide" evidence="2">
    <location>
        <begin position="1"/>
        <end position="25"/>
    </location>
</feature>
<feature type="compositionally biased region" description="Low complexity" evidence="1">
    <location>
        <begin position="389"/>
        <end position="407"/>
    </location>
</feature>
<accession>A0A3S1CCT1</accession>
<evidence type="ECO:0000256" key="1">
    <source>
        <dbReference type="SAM" id="MobiDB-lite"/>
    </source>
</evidence>
<keyword evidence="2" id="KW-0732">Signal</keyword>
<organism evidence="3 4">
    <name type="scientific">Azospirillum doebereinerae</name>
    <dbReference type="NCBI Taxonomy" id="92933"/>
    <lineage>
        <taxon>Bacteria</taxon>
        <taxon>Pseudomonadati</taxon>
        <taxon>Pseudomonadota</taxon>
        <taxon>Alphaproteobacteria</taxon>
        <taxon>Rhodospirillales</taxon>
        <taxon>Azospirillaceae</taxon>
        <taxon>Azospirillum</taxon>
    </lineage>
</organism>
<name>A0A3S1CCT1_9PROT</name>
<keyword evidence="4" id="KW-1185">Reference proteome</keyword>
<feature type="compositionally biased region" description="Pro residues" evidence="1">
    <location>
        <begin position="425"/>
        <end position="439"/>
    </location>
</feature>
<feature type="region of interest" description="Disordered" evidence="1">
    <location>
        <begin position="387"/>
        <end position="439"/>
    </location>
</feature>
<evidence type="ECO:0000256" key="2">
    <source>
        <dbReference type="SAM" id="SignalP"/>
    </source>
</evidence>
<protein>
    <submittedName>
        <fullName evidence="3">Uncharacterized protein</fullName>
    </submittedName>
</protein>
<proteinExistence type="predicted"/>
<evidence type="ECO:0000313" key="4">
    <source>
        <dbReference type="Proteomes" id="UP000280346"/>
    </source>
</evidence>
<gene>
    <name evidence="3" type="ORF">EJ913_30580</name>
</gene>
<dbReference type="EMBL" id="RZIJ01000053">
    <property type="protein sequence ID" value="RUQ60442.1"/>
    <property type="molecule type" value="Genomic_DNA"/>
</dbReference>
<feature type="compositionally biased region" description="Low complexity" evidence="1">
    <location>
        <begin position="60"/>
        <end position="73"/>
    </location>
</feature>
<evidence type="ECO:0000313" key="3">
    <source>
        <dbReference type="EMBL" id="RUQ60442.1"/>
    </source>
</evidence>
<sequence length="439" mass="44627">MDYLDMTARLAAPLSALVLLAVASAASGAQQVAELVPVEPTLPPAAYYGAPVPETQVVTPRGPAGAPAPAAPAGKPPAKDGPAELEDGWEGGAAKDKDGKFAYCVVEGGFTSGHVLMIARSQKGETNLGIGIPGAQLPPGEKWPVKVEVDGKFKRERVAIAPQPDMLVVSNGKDEELVTALANGKELVVSSASDRIAFALKGTKKVLADLKTCVDKGGDVPPIKTSTGTRPPQPPQARLPEGLASLLAAAGVRDAEPVPMDKVPADQRPADVAWRFGPIVGGIRERVVGEGPHLDELSAAFADSMKARCEGTGTVALNPSEQAGSVTLRTGAVDCAMPQGTLHVSLTFLLSQGRLFTVLFHEAGEPDVALADKVRDNLAQVLRKAGNNPAPVSASTPAPAGTALPAAPTAPAPAAPAPAQAIPSPAAPTPAPAATPAKP</sequence>
<dbReference type="OrthoDB" id="7297287at2"/>